<protein>
    <recommendedName>
        <fullName evidence="1">DUF1985 domain-containing protein</fullName>
    </recommendedName>
</protein>
<dbReference type="Pfam" id="PF09331">
    <property type="entry name" value="DUF1985"/>
    <property type="match status" value="1"/>
</dbReference>
<accession>A0A5N6LJ16</accession>
<dbReference type="PANTHER" id="PTHR48449:SF1">
    <property type="entry name" value="DUF1985 DOMAIN-CONTAINING PROTEIN"/>
    <property type="match status" value="1"/>
</dbReference>
<dbReference type="PANTHER" id="PTHR48449">
    <property type="entry name" value="DUF1985 DOMAIN-CONTAINING PROTEIN"/>
    <property type="match status" value="1"/>
</dbReference>
<dbReference type="EMBL" id="SZYD01000222">
    <property type="protein sequence ID" value="KAD2034905.1"/>
    <property type="molecule type" value="Genomic_DNA"/>
</dbReference>
<name>A0A5N6LJ16_9ASTR</name>
<sequence length="165" mass="19196">MSQVDINLEPEFDGISYLVGGPVKENLRFGPREFCLITGFIFDDNTKAKHGGFSFINRVLSENIVIPFSVDSLKTLLEEKEELFEDEDVVRLCLLLLLYSFFMGVETTKLVEQDHLLLVDNLQFWNEYNWGSYLWSRTYPNLLNVLAKKKLHPNKKLYYSLTGFV</sequence>
<feature type="domain" description="DUF1985" evidence="1">
    <location>
        <begin position="25"/>
        <end position="133"/>
    </location>
</feature>
<evidence type="ECO:0000259" key="1">
    <source>
        <dbReference type="Pfam" id="PF09331"/>
    </source>
</evidence>
<dbReference type="OrthoDB" id="1930729at2759"/>
<comment type="caution">
    <text evidence="2">The sequence shown here is derived from an EMBL/GenBank/DDBJ whole genome shotgun (WGS) entry which is preliminary data.</text>
</comment>
<evidence type="ECO:0000313" key="2">
    <source>
        <dbReference type="EMBL" id="KAD2034905.1"/>
    </source>
</evidence>
<evidence type="ECO:0000313" key="3">
    <source>
        <dbReference type="Proteomes" id="UP000326396"/>
    </source>
</evidence>
<proteinExistence type="predicted"/>
<dbReference type="InterPro" id="IPR015410">
    <property type="entry name" value="DUF1985"/>
</dbReference>
<reference evidence="2 3" key="1">
    <citation type="submission" date="2019-05" db="EMBL/GenBank/DDBJ databases">
        <title>Mikania micrantha, genome provides insights into the molecular mechanism of rapid growth.</title>
        <authorList>
            <person name="Liu B."/>
        </authorList>
    </citation>
    <scope>NUCLEOTIDE SEQUENCE [LARGE SCALE GENOMIC DNA]</scope>
    <source>
        <strain evidence="2">NLD-2019</strain>
        <tissue evidence="2">Leaf</tissue>
    </source>
</reference>
<dbReference type="AlphaFoldDB" id="A0A5N6LJ16"/>
<keyword evidence="3" id="KW-1185">Reference proteome</keyword>
<organism evidence="2 3">
    <name type="scientific">Mikania micrantha</name>
    <name type="common">bitter vine</name>
    <dbReference type="NCBI Taxonomy" id="192012"/>
    <lineage>
        <taxon>Eukaryota</taxon>
        <taxon>Viridiplantae</taxon>
        <taxon>Streptophyta</taxon>
        <taxon>Embryophyta</taxon>
        <taxon>Tracheophyta</taxon>
        <taxon>Spermatophyta</taxon>
        <taxon>Magnoliopsida</taxon>
        <taxon>eudicotyledons</taxon>
        <taxon>Gunneridae</taxon>
        <taxon>Pentapetalae</taxon>
        <taxon>asterids</taxon>
        <taxon>campanulids</taxon>
        <taxon>Asterales</taxon>
        <taxon>Asteraceae</taxon>
        <taxon>Asteroideae</taxon>
        <taxon>Heliantheae alliance</taxon>
        <taxon>Eupatorieae</taxon>
        <taxon>Mikania</taxon>
    </lineage>
</organism>
<gene>
    <name evidence="2" type="ORF">E3N88_41982</name>
</gene>
<dbReference type="Proteomes" id="UP000326396">
    <property type="component" value="Unassembled WGS sequence"/>
</dbReference>